<evidence type="ECO:0000256" key="1">
    <source>
        <dbReference type="ARBA" id="ARBA00006432"/>
    </source>
</evidence>
<dbReference type="InterPro" id="IPR050237">
    <property type="entry name" value="ATP-dep_AMP-bd_enzyme"/>
</dbReference>
<dbReference type="InterPro" id="IPR025110">
    <property type="entry name" value="AMP-bd_C"/>
</dbReference>
<dbReference type="AlphaFoldDB" id="A0AAU1M1E6"/>
<dbReference type="Pfam" id="PF13193">
    <property type="entry name" value="AMP-binding_C"/>
    <property type="match status" value="1"/>
</dbReference>
<feature type="domain" description="AMP-dependent synthetase/ligase" evidence="3">
    <location>
        <begin position="12"/>
        <end position="385"/>
    </location>
</feature>
<dbReference type="Pfam" id="PF00501">
    <property type="entry name" value="AMP-binding"/>
    <property type="match status" value="1"/>
</dbReference>
<dbReference type="InterPro" id="IPR020845">
    <property type="entry name" value="AMP-binding_CS"/>
</dbReference>
<evidence type="ECO:0000313" key="5">
    <source>
        <dbReference type="EMBL" id="WTQ77236.1"/>
    </source>
</evidence>
<feature type="domain" description="AMP-binding enzyme C-terminal" evidence="4">
    <location>
        <begin position="435"/>
        <end position="510"/>
    </location>
</feature>
<accession>A0AAU1M1E6</accession>
<evidence type="ECO:0000259" key="3">
    <source>
        <dbReference type="Pfam" id="PF00501"/>
    </source>
</evidence>
<dbReference type="GO" id="GO:0016878">
    <property type="term" value="F:acid-thiol ligase activity"/>
    <property type="evidence" value="ECO:0007669"/>
    <property type="project" value="UniProtKB-ARBA"/>
</dbReference>
<dbReference type="InterPro" id="IPR042099">
    <property type="entry name" value="ANL_N_sf"/>
</dbReference>
<name>A0AAU1M1E6_9ACTN</name>
<dbReference type="PANTHER" id="PTHR43767:SF1">
    <property type="entry name" value="NONRIBOSOMAL PEPTIDE SYNTHASE PES1 (EUROFUNG)-RELATED"/>
    <property type="match status" value="1"/>
</dbReference>
<dbReference type="PANTHER" id="PTHR43767">
    <property type="entry name" value="LONG-CHAIN-FATTY-ACID--COA LIGASE"/>
    <property type="match status" value="1"/>
</dbReference>
<dbReference type="SUPFAM" id="SSF56801">
    <property type="entry name" value="Acetyl-CoA synthetase-like"/>
    <property type="match status" value="1"/>
</dbReference>
<dbReference type="FunFam" id="3.30.300.30:FF:000008">
    <property type="entry name" value="2,3-dihydroxybenzoate-AMP ligase"/>
    <property type="match status" value="1"/>
</dbReference>
<organism evidence="5">
    <name type="scientific">Streptomyces sp. NBC_00148</name>
    <dbReference type="NCBI Taxonomy" id="2903626"/>
    <lineage>
        <taxon>Bacteria</taxon>
        <taxon>Bacillati</taxon>
        <taxon>Actinomycetota</taxon>
        <taxon>Actinomycetes</taxon>
        <taxon>Kitasatosporales</taxon>
        <taxon>Streptomycetaceae</taxon>
        <taxon>Streptomyces</taxon>
    </lineage>
</organism>
<dbReference type="InterPro" id="IPR000873">
    <property type="entry name" value="AMP-dep_synth/lig_dom"/>
</dbReference>
<reference evidence="5" key="1">
    <citation type="submission" date="2022-10" db="EMBL/GenBank/DDBJ databases">
        <title>The complete genomes of actinobacterial strains from the NBC collection.</title>
        <authorList>
            <person name="Joergensen T.S."/>
            <person name="Alvarez Arevalo M."/>
            <person name="Sterndorff E.B."/>
            <person name="Faurdal D."/>
            <person name="Vuksanovic O."/>
            <person name="Mourched A.-S."/>
            <person name="Charusanti P."/>
            <person name="Shaw S."/>
            <person name="Blin K."/>
            <person name="Weber T."/>
        </authorList>
    </citation>
    <scope>NUCLEOTIDE SEQUENCE</scope>
    <source>
        <strain evidence="5">NBC_00148</strain>
    </source>
</reference>
<dbReference type="Gene3D" id="3.30.300.30">
    <property type="match status" value="1"/>
</dbReference>
<dbReference type="InterPro" id="IPR045851">
    <property type="entry name" value="AMP-bd_C_sf"/>
</dbReference>
<evidence type="ECO:0000259" key="4">
    <source>
        <dbReference type="Pfam" id="PF13193"/>
    </source>
</evidence>
<evidence type="ECO:0000256" key="2">
    <source>
        <dbReference type="ARBA" id="ARBA00022598"/>
    </source>
</evidence>
<dbReference type="Gene3D" id="3.40.50.12780">
    <property type="entry name" value="N-terminal domain of ligase-like"/>
    <property type="match status" value="1"/>
</dbReference>
<dbReference type="EMBL" id="CP108169">
    <property type="protein sequence ID" value="WTQ77236.1"/>
    <property type="molecule type" value="Genomic_DNA"/>
</dbReference>
<protein>
    <submittedName>
        <fullName evidence="5">AMP-binding protein</fullName>
    </submittedName>
</protein>
<sequence>MHLTALLDSVVRSAGREEALVYGDRRWTYEEFAEAARRAATVLTEAGLRPGDRLAVMTYNTPAFLFAAFGAWYAGATLVPVNHKLQTGEVRQQLRHCGARLAVVDQEIAERATAADSDVRWLVSHPDATSGAAWDAGSDTGPDALAEQLPADSFEALVARAERWSGEAGPDDDIAQILYTSGTSGTPKGCVHTHRGIALTATCTAAAIPLRRDERFLVCMPIWHASPLNNWTMGTLLLGGTVVLQREYAPRAMLETIQRERITALFGAPVALIAPVQTVPDFASFDLSSVRSWIYGAGPLDAGTARRLMTAYGSDHFHQVYGMSEMGPVGATLSPAEQVKKAGSIGRGGMPGVDLRVVRPDGSDAEAGRTGEIWLRSDTRMAGYLDDEKATAEAFSGDWYRSGDLGRIDEDGFVTVVDRIKDVIITGGENVASQEVEGALRGHPDVLDVAVVGRPHAQWGESVVAVVVPREGARLDLAGVREWLEPRIARYKIPRDLVLRPELPRTPSGKVTKHVLRGELGV</sequence>
<keyword evidence="2" id="KW-0436">Ligase</keyword>
<gene>
    <name evidence="5" type="ORF">OG222_30710</name>
</gene>
<proteinExistence type="inferred from homology"/>
<dbReference type="PROSITE" id="PS00455">
    <property type="entry name" value="AMP_BINDING"/>
    <property type="match status" value="1"/>
</dbReference>
<comment type="similarity">
    <text evidence="1">Belongs to the ATP-dependent AMP-binding enzyme family.</text>
</comment>